<gene>
    <name evidence="1" type="ORF">Daus18300_005521</name>
</gene>
<sequence>MGRTRWVSFIPHKDVLLFGARHFRSVHREISGQWSPAQKAFLKEAEHIVVQDSSIAKRYLEGDFERISKRKLHKMLRGLCEWTLHVGSHAFFSARNQRYGISSPADDPARPVDELAISANDPVINLRIVDIAMNGVTEIDNTYPPGFIQRLFGSDLIRIVDLRCEWEYRAVQQMIREEFPANIEVAETLAYSMRILDDVEDELFVPAKYQVLIEIARYRHSLSVMDLPPQGSPPSKDNELDFDGELDFEADWARELIARLDIRPVHVFKRVGGA</sequence>
<comment type="caution">
    <text evidence="1">The sequence shown here is derived from an EMBL/GenBank/DDBJ whole genome shotgun (WGS) entry which is preliminary data.</text>
</comment>
<reference evidence="1 2" key="1">
    <citation type="journal article" date="2024" name="IMA Fungus">
        <title>IMA Genome - F19 : A genome assembly and annotation guide to empower mycologists, including annotated draft genome sequences of Ceratocystis pirilliformis, Diaporthe australafricana, Fusarium ophioides, Paecilomyces lecythidis, and Sporothrix stenoceras.</title>
        <authorList>
            <person name="Aylward J."/>
            <person name="Wilson A.M."/>
            <person name="Visagie C.M."/>
            <person name="Spraker J."/>
            <person name="Barnes I."/>
            <person name="Buitendag C."/>
            <person name="Ceriani C."/>
            <person name="Del Mar Angel L."/>
            <person name="du Plessis D."/>
            <person name="Fuchs T."/>
            <person name="Gasser K."/>
            <person name="Kramer D."/>
            <person name="Li W."/>
            <person name="Munsamy K."/>
            <person name="Piso A."/>
            <person name="Price J.L."/>
            <person name="Sonnekus B."/>
            <person name="Thomas C."/>
            <person name="van der Nest A."/>
            <person name="van Dijk A."/>
            <person name="van Heerden A."/>
            <person name="van Vuuren N."/>
            <person name="Yilmaz N."/>
            <person name="Duong T.A."/>
            <person name="van der Merwe N.A."/>
            <person name="Wingfield M.J."/>
            <person name="Wingfield B.D."/>
        </authorList>
    </citation>
    <scope>NUCLEOTIDE SEQUENCE [LARGE SCALE GENOMIC DNA]</scope>
    <source>
        <strain evidence="1 2">CMW 18300</strain>
    </source>
</reference>
<organism evidence="1 2">
    <name type="scientific">Diaporthe australafricana</name>
    <dbReference type="NCBI Taxonomy" id="127596"/>
    <lineage>
        <taxon>Eukaryota</taxon>
        <taxon>Fungi</taxon>
        <taxon>Dikarya</taxon>
        <taxon>Ascomycota</taxon>
        <taxon>Pezizomycotina</taxon>
        <taxon>Sordariomycetes</taxon>
        <taxon>Sordariomycetidae</taxon>
        <taxon>Diaporthales</taxon>
        <taxon>Diaporthaceae</taxon>
        <taxon>Diaporthe</taxon>
    </lineage>
</organism>
<evidence type="ECO:0000313" key="2">
    <source>
        <dbReference type="Proteomes" id="UP001583177"/>
    </source>
</evidence>
<evidence type="ECO:0000313" key="1">
    <source>
        <dbReference type="EMBL" id="KAL1869666.1"/>
    </source>
</evidence>
<protein>
    <submittedName>
        <fullName evidence="1">Uncharacterized protein</fullName>
    </submittedName>
</protein>
<name>A0ABR3X1U0_9PEZI</name>
<keyword evidence="2" id="KW-1185">Reference proteome</keyword>
<accession>A0ABR3X1U0</accession>
<proteinExistence type="predicted"/>
<dbReference type="Proteomes" id="UP001583177">
    <property type="component" value="Unassembled WGS sequence"/>
</dbReference>
<dbReference type="EMBL" id="JAWRVE010000040">
    <property type="protein sequence ID" value="KAL1869666.1"/>
    <property type="molecule type" value="Genomic_DNA"/>
</dbReference>